<comment type="caution">
    <text evidence="5">The sequence shown here is derived from an EMBL/GenBank/DDBJ whole genome shotgun (WGS) entry which is preliminary data.</text>
</comment>
<dbReference type="PROSITE" id="PS00092">
    <property type="entry name" value="N6_MTASE"/>
    <property type="match status" value="1"/>
</dbReference>
<name>X0STC8_9ZZZZ</name>
<organism evidence="5">
    <name type="scientific">marine sediment metagenome</name>
    <dbReference type="NCBI Taxonomy" id="412755"/>
    <lineage>
        <taxon>unclassified sequences</taxon>
        <taxon>metagenomes</taxon>
        <taxon>ecological metagenomes</taxon>
    </lineage>
</organism>
<dbReference type="InterPro" id="IPR029063">
    <property type="entry name" value="SAM-dependent_MTases_sf"/>
</dbReference>
<dbReference type="PANTHER" id="PTHR13370">
    <property type="entry name" value="RNA METHYLASE-RELATED"/>
    <property type="match status" value="1"/>
</dbReference>
<dbReference type="EMBL" id="BARS01001926">
    <property type="protein sequence ID" value="GAF78406.1"/>
    <property type="molecule type" value="Genomic_DNA"/>
</dbReference>
<dbReference type="GO" id="GO:0009007">
    <property type="term" value="F:site-specific DNA-methyltransferase (adenine-specific) activity"/>
    <property type="evidence" value="ECO:0007669"/>
    <property type="project" value="TreeGrafter"/>
</dbReference>
<evidence type="ECO:0000256" key="2">
    <source>
        <dbReference type="ARBA" id="ARBA00022603"/>
    </source>
</evidence>
<gene>
    <name evidence="5" type="ORF">S01H1_03553</name>
</gene>
<protein>
    <recommendedName>
        <fullName evidence="4">DNA methylase N-4/N-6 domain-containing protein</fullName>
    </recommendedName>
</protein>
<dbReference type="Gene3D" id="3.40.50.150">
    <property type="entry name" value="Vaccinia Virus protein VP39"/>
    <property type="match status" value="1"/>
</dbReference>
<reference evidence="5" key="1">
    <citation type="journal article" date="2014" name="Front. Microbiol.">
        <title>High frequency of phylogenetically diverse reductive dehalogenase-homologous genes in deep subseafloor sedimentary metagenomes.</title>
        <authorList>
            <person name="Kawai M."/>
            <person name="Futagami T."/>
            <person name="Toyoda A."/>
            <person name="Takaki Y."/>
            <person name="Nishi S."/>
            <person name="Hori S."/>
            <person name="Arai W."/>
            <person name="Tsubouchi T."/>
            <person name="Morono Y."/>
            <person name="Uchiyama I."/>
            <person name="Ito T."/>
            <person name="Fujiyama A."/>
            <person name="Inagaki F."/>
            <person name="Takami H."/>
        </authorList>
    </citation>
    <scope>NUCLEOTIDE SEQUENCE</scope>
    <source>
        <strain evidence="5">Expedition CK06-06</strain>
    </source>
</reference>
<dbReference type="GO" id="GO:0032259">
    <property type="term" value="P:methylation"/>
    <property type="evidence" value="ECO:0007669"/>
    <property type="project" value="UniProtKB-KW"/>
</dbReference>
<evidence type="ECO:0000259" key="4">
    <source>
        <dbReference type="Pfam" id="PF01555"/>
    </source>
</evidence>
<dbReference type="AlphaFoldDB" id="X0STC8"/>
<feature type="non-terminal residue" evidence="5">
    <location>
        <position position="310"/>
    </location>
</feature>
<keyword evidence="3" id="KW-0808">Transferase</keyword>
<comment type="similarity">
    <text evidence="1">Belongs to the N(4)/N(6)-methyltransferase family.</text>
</comment>
<dbReference type="GO" id="GO:0005737">
    <property type="term" value="C:cytoplasm"/>
    <property type="evidence" value="ECO:0007669"/>
    <property type="project" value="TreeGrafter"/>
</dbReference>
<dbReference type="SUPFAM" id="SSF53335">
    <property type="entry name" value="S-adenosyl-L-methionine-dependent methyltransferases"/>
    <property type="match status" value="1"/>
</dbReference>
<evidence type="ECO:0000256" key="3">
    <source>
        <dbReference type="ARBA" id="ARBA00022679"/>
    </source>
</evidence>
<feature type="domain" description="DNA methylase N-4/N-6" evidence="4">
    <location>
        <begin position="21"/>
        <end position="308"/>
    </location>
</feature>
<dbReference type="GO" id="GO:0003677">
    <property type="term" value="F:DNA binding"/>
    <property type="evidence" value="ECO:0007669"/>
    <property type="project" value="InterPro"/>
</dbReference>
<sequence>MIELHNGDCLEVMADIASLSVDLILTDPPYGTVKGIEKTGHYAAGRGDSHDWDTPIAHADMMNACERLLRKNGTLILFSQDPYTYRLATEYNKNLPFSYRLTWYKHRFANPLSAKKAPVNYTEDLMVFFKKNTKYDFDGFHPLRPYAEAVYSFIGKSTKQITDELGHQGVDHFGRFNSSQFKLCTQKTYDELTALYGLRNMVGFIEYGILKTIDIGYNEPLKERMNAASPKIFNLPEGAGHKSNVLSYHRDEVKLHPTQKPVALLADLIETYTRPGDTVLDFTMGSGSTGAACIETGRNFIGIERDPTFF</sequence>
<accession>X0STC8</accession>
<dbReference type="PANTHER" id="PTHR13370:SF3">
    <property type="entry name" value="TRNA (GUANINE(10)-N2)-METHYLTRANSFERASE HOMOLOG"/>
    <property type="match status" value="1"/>
</dbReference>
<dbReference type="InterPro" id="IPR002052">
    <property type="entry name" value="DNA_methylase_N6_adenine_CS"/>
</dbReference>
<evidence type="ECO:0000313" key="5">
    <source>
        <dbReference type="EMBL" id="GAF78406.1"/>
    </source>
</evidence>
<dbReference type="InterPro" id="IPR002941">
    <property type="entry name" value="DNA_methylase_N4/N6"/>
</dbReference>
<proteinExistence type="inferred from homology"/>
<dbReference type="Pfam" id="PF01555">
    <property type="entry name" value="N6_N4_Mtase"/>
    <property type="match status" value="1"/>
</dbReference>
<keyword evidence="2" id="KW-0489">Methyltransferase</keyword>
<dbReference type="InterPro" id="IPR001091">
    <property type="entry name" value="RM_Methyltransferase"/>
</dbReference>
<dbReference type="PRINTS" id="PR00508">
    <property type="entry name" value="S21N4MTFRASE"/>
</dbReference>
<dbReference type="GO" id="GO:0008170">
    <property type="term" value="F:N-methyltransferase activity"/>
    <property type="evidence" value="ECO:0007669"/>
    <property type="project" value="InterPro"/>
</dbReference>
<evidence type="ECO:0000256" key="1">
    <source>
        <dbReference type="ARBA" id="ARBA00006594"/>
    </source>
</evidence>